<organism evidence="2 3">
    <name type="scientific">Caballeronia calidae</name>
    <dbReference type="NCBI Taxonomy" id="1777139"/>
    <lineage>
        <taxon>Bacteria</taxon>
        <taxon>Pseudomonadati</taxon>
        <taxon>Pseudomonadota</taxon>
        <taxon>Betaproteobacteria</taxon>
        <taxon>Burkholderiales</taxon>
        <taxon>Burkholderiaceae</taxon>
        <taxon>Caballeronia</taxon>
    </lineage>
</organism>
<evidence type="ECO:0000313" key="2">
    <source>
        <dbReference type="EMBL" id="SAK99665.1"/>
    </source>
</evidence>
<dbReference type="AlphaFoldDB" id="A0A158DYF7"/>
<feature type="transmembrane region" description="Helical" evidence="1">
    <location>
        <begin position="20"/>
        <end position="40"/>
    </location>
</feature>
<keyword evidence="1" id="KW-0812">Transmembrane</keyword>
<keyword evidence="3" id="KW-1185">Reference proteome</keyword>
<sequence>MVVQFTRTTPHRVPFWSKPVSTFGLLLVTTFIGSSHMLVVPAHPLLLSAFVLADSASPRGSAYRLPGGYVVPRASHRAVTGSACPGRERLMEQPVSSGHTFSSETETQATFRSHANIQPIERERHVRHFLPSLKHPIEIPARGNAGARIAERRSMRRHAPPVNASICMDVAEQMSRPFRPMTGMYIAHEG</sequence>
<accession>A0A158DYF7</accession>
<protein>
    <submittedName>
        <fullName evidence="2">Uncharacterized protein</fullName>
    </submittedName>
</protein>
<proteinExistence type="predicted"/>
<reference evidence="2" key="1">
    <citation type="submission" date="2016-01" db="EMBL/GenBank/DDBJ databases">
        <authorList>
            <person name="Peeters C."/>
        </authorList>
    </citation>
    <scope>NUCLEOTIDE SEQUENCE</scope>
    <source>
        <strain evidence="2">LMG 29321</strain>
    </source>
</reference>
<name>A0A158DYF7_9BURK</name>
<evidence type="ECO:0000313" key="3">
    <source>
        <dbReference type="Proteomes" id="UP000071859"/>
    </source>
</evidence>
<keyword evidence="1" id="KW-1133">Transmembrane helix</keyword>
<dbReference type="EMBL" id="FCOX02000039">
    <property type="protein sequence ID" value="SAK99665.1"/>
    <property type="molecule type" value="Genomic_DNA"/>
</dbReference>
<gene>
    <name evidence="2" type="ORF">AWB78_05819</name>
</gene>
<comment type="caution">
    <text evidence="2">The sequence shown here is derived from an EMBL/GenBank/DDBJ whole genome shotgun (WGS) entry which is preliminary data.</text>
</comment>
<keyword evidence="1" id="KW-0472">Membrane</keyword>
<dbReference type="Proteomes" id="UP000071859">
    <property type="component" value="Unassembled WGS sequence"/>
</dbReference>
<evidence type="ECO:0000256" key="1">
    <source>
        <dbReference type="SAM" id="Phobius"/>
    </source>
</evidence>